<evidence type="ECO:0000259" key="3">
    <source>
        <dbReference type="Pfam" id="PF23750"/>
    </source>
</evidence>
<feature type="domain" description="Anti-sigma factor RsgI-like middle" evidence="3">
    <location>
        <begin position="76"/>
        <end position="210"/>
    </location>
</feature>
<dbReference type="EMBL" id="FMKA01000001">
    <property type="protein sequence ID" value="SCP95271.1"/>
    <property type="molecule type" value="Genomic_DNA"/>
</dbReference>
<dbReference type="STRING" id="1619234.SAMN05421730_1001444"/>
<evidence type="ECO:0000256" key="1">
    <source>
        <dbReference type="SAM" id="MobiDB-lite"/>
    </source>
</evidence>
<dbReference type="Pfam" id="PF23750">
    <property type="entry name" value="RsgI_M"/>
    <property type="match status" value="1"/>
</dbReference>
<dbReference type="Proteomes" id="UP000199315">
    <property type="component" value="Unassembled WGS sequence"/>
</dbReference>
<feature type="compositionally biased region" description="Low complexity" evidence="1">
    <location>
        <begin position="331"/>
        <end position="347"/>
    </location>
</feature>
<evidence type="ECO:0000256" key="2">
    <source>
        <dbReference type="SAM" id="Phobius"/>
    </source>
</evidence>
<name>A0A1D3TPC8_9FIRM</name>
<feature type="compositionally biased region" description="Basic and acidic residues" evidence="1">
    <location>
        <begin position="309"/>
        <end position="330"/>
    </location>
</feature>
<organism evidence="4 5">
    <name type="scientific">Anaerobium acetethylicum</name>
    <dbReference type="NCBI Taxonomy" id="1619234"/>
    <lineage>
        <taxon>Bacteria</taxon>
        <taxon>Bacillati</taxon>
        <taxon>Bacillota</taxon>
        <taxon>Clostridia</taxon>
        <taxon>Lachnospirales</taxon>
        <taxon>Lachnospiraceae</taxon>
        <taxon>Anaerobium</taxon>
    </lineage>
</organism>
<keyword evidence="2" id="KW-0812">Transmembrane</keyword>
<dbReference type="InterPro" id="IPR055431">
    <property type="entry name" value="RsgI_M"/>
</dbReference>
<keyword evidence="5" id="KW-1185">Reference proteome</keyword>
<gene>
    <name evidence="4" type="ORF">SAMN05421730_1001444</name>
</gene>
<sequence length="347" mass="37308">MNMYFKSALNQIRAEDELVARTEKRLMAALENKQEPDYMKNRKRRESMKKLVTAACAAFVVIGAGSGAYAYYQTPVAYVSLDINPSVELGVNAFDTVVTAEGYNEDGECIMEGVDVIGNTVEEAVQNLVDSAAENGYIEEDGSTVISLTSETDDEELAEALTEDSETGAAAALEETGQEAAVEKDNVALARRDEARELEITPGKLNLINKLQALDPEATIEEYKDASVKEIMTAIYNCKSHGKSGNIKEVADTNAEVTEESDTAESEEAEVTDEAAVTEGTVETEALAAQDNSDDTDAVLEENANEKGNSGKEKSDTSSMKTEKNKEIKSENNTSGSNGKSNGKSGK</sequence>
<feature type="region of interest" description="Disordered" evidence="1">
    <location>
        <begin position="259"/>
        <end position="347"/>
    </location>
</feature>
<evidence type="ECO:0000313" key="4">
    <source>
        <dbReference type="EMBL" id="SCP95271.1"/>
    </source>
</evidence>
<protein>
    <recommendedName>
        <fullName evidence="3">Anti-sigma factor RsgI-like middle domain-containing protein</fullName>
    </recommendedName>
</protein>
<evidence type="ECO:0000313" key="5">
    <source>
        <dbReference type="Proteomes" id="UP000199315"/>
    </source>
</evidence>
<feature type="compositionally biased region" description="Acidic residues" evidence="1">
    <location>
        <begin position="259"/>
        <end position="273"/>
    </location>
</feature>
<dbReference type="OrthoDB" id="9800626at2"/>
<feature type="transmembrane region" description="Helical" evidence="2">
    <location>
        <begin position="51"/>
        <end position="72"/>
    </location>
</feature>
<proteinExistence type="predicted"/>
<dbReference type="AlphaFoldDB" id="A0A1D3TPC8"/>
<reference evidence="4 5" key="1">
    <citation type="submission" date="2016-09" db="EMBL/GenBank/DDBJ databases">
        <authorList>
            <person name="Capua I."/>
            <person name="De Benedictis P."/>
            <person name="Joannis T."/>
            <person name="Lombin L.H."/>
            <person name="Cattoli G."/>
        </authorList>
    </citation>
    <scope>NUCLEOTIDE SEQUENCE [LARGE SCALE GENOMIC DNA]</scope>
    <source>
        <strain evidence="4 5">GluBS11</strain>
    </source>
</reference>
<dbReference type="RefSeq" id="WP_091229391.1">
    <property type="nucleotide sequence ID" value="NZ_FMKA01000001.1"/>
</dbReference>
<accession>A0A1D3TPC8</accession>
<feature type="compositionally biased region" description="Low complexity" evidence="1">
    <location>
        <begin position="274"/>
        <end position="286"/>
    </location>
</feature>
<keyword evidence="2" id="KW-1133">Transmembrane helix</keyword>
<keyword evidence="2" id="KW-0472">Membrane</keyword>